<name>A0ABX1UV69_9GAMM</name>
<dbReference type="Proteomes" id="UP000555322">
    <property type="component" value="Unassembled WGS sequence"/>
</dbReference>
<evidence type="ECO:0000313" key="1">
    <source>
        <dbReference type="EMBL" id="NNH25685.1"/>
    </source>
</evidence>
<dbReference type="RefSeq" id="WP_131266314.1">
    <property type="nucleotide sequence ID" value="NZ_JABERJ010000007.1"/>
</dbReference>
<reference evidence="1 2" key="1">
    <citation type="submission" date="2020-04" db="EMBL/GenBank/DDBJ databases">
        <title>Acinetobacter Taxon 24.</title>
        <authorList>
            <person name="Nemec A."/>
            <person name="Radolfova-Krizova L."/>
            <person name="Higgins P.G."/>
            <person name="Spanelova P."/>
        </authorList>
    </citation>
    <scope>NUCLEOTIDE SEQUENCE [LARGE SCALE GENOMIC DNA]</scope>
    <source>
        <strain evidence="1 2">ANC 5084</strain>
    </source>
</reference>
<evidence type="ECO:0008006" key="3">
    <source>
        <dbReference type="Google" id="ProtNLM"/>
    </source>
</evidence>
<proteinExistence type="predicted"/>
<organism evidence="1 2">
    <name type="scientific">Acinetobacter terrestris</name>
    <dbReference type="NCBI Taxonomy" id="2529843"/>
    <lineage>
        <taxon>Bacteria</taxon>
        <taxon>Pseudomonadati</taxon>
        <taxon>Pseudomonadota</taxon>
        <taxon>Gammaproteobacteria</taxon>
        <taxon>Moraxellales</taxon>
        <taxon>Moraxellaceae</taxon>
        <taxon>Acinetobacter</taxon>
        <taxon>Acinetobacter Taxon 24</taxon>
    </lineage>
</organism>
<comment type="caution">
    <text evidence="1">The sequence shown here is derived from an EMBL/GenBank/DDBJ whole genome shotgun (WGS) entry which is preliminary data.</text>
</comment>
<evidence type="ECO:0000313" key="2">
    <source>
        <dbReference type="Proteomes" id="UP000555322"/>
    </source>
</evidence>
<keyword evidence="2" id="KW-1185">Reference proteome</keyword>
<sequence>MITPSLNAGLSMLQALTFFIDQGSANATFVFYDDNKPTDTTVPANEAARLVTMELPKPSFKRLKNSSIELYPTGEGTIVKTGKVAWARLYNGEGIAVMDFDCIVDMALDTVDLVMGASYDLDSIEFFPSV</sequence>
<protein>
    <recommendedName>
        <fullName evidence="3">Phage tail protein</fullName>
    </recommendedName>
</protein>
<gene>
    <name evidence="1" type="ORF">HLH15_04145</name>
</gene>
<accession>A0ABX1UV69</accession>
<dbReference type="EMBL" id="JABERJ010000007">
    <property type="protein sequence ID" value="NNH25685.1"/>
    <property type="molecule type" value="Genomic_DNA"/>
</dbReference>